<organism evidence="1 2">
    <name type="scientific">Paracidovorax anthurii</name>
    <dbReference type="NCBI Taxonomy" id="78229"/>
    <lineage>
        <taxon>Bacteria</taxon>
        <taxon>Pseudomonadati</taxon>
        <taxon>Pseudomonadota</taxon>
        <taxon>Betaproteobacteria</taxon>
        <taxon>Burkholderiales</taxon>
        <taxon>Comamonadaceae</taxon>
        <taxon>Paracidovorax</taxon>
    </lineage>
</organism>
<keyword evidence="2" id="KW-1185">Reference proteome</keyword>
<proteinExistence type="predicted"/>
<protein>
    <submittedName>
        <fullName evidence="1">Uncharacterized protein</fullName>
    </submittedName>
</protein>
<gene>
    <name evidence="1" type="ORF">AX018_10492</name>
</gene>
<sequence>MPDPTKPVTLDLQDLAVNERGELHIANPELVTKLKQSIADSVRPGAAAADNYVGCGGNAYQCGKSGASGMDELINVARNAKLAKTGG</sequence>
<dbReference type="RefSeq" id="WP_111880652.1">
    <property type="nucleotide sequence ID" value="NZ_CBCSGC010000082.1"/>
</dbReference>
<name>A0A328YVX9_9BURK</name>
<dbReference type="Proteomes" id="UP000248856">
    <property type="component" value="Unassembled WGS sequence"/>
</dbReference>
<reference evidence="1 2" key="1">
    <citation type="submission" date="2018-06" db="EMBL/GenBank/DDBJ databases">
        <title>Genomic Encyclopedia of Archaeal and Bacterial Type Strains, Phase II (KMG-II): from individual species to whole genera.</title>
        <authorList>
            <person name="Goeker M."/>
        </authorList>
    </citation>
    <scope>NUCLEOTIDE SEQUENCE [LARGE SCALE GENOMIC DNA]</scope>
    <source>
        <strain evidence="1 2">CFPB 3232</strain>
    </source>
</reference>
<evidence type="ECO:0000313" key="2">
    <source>
        <dbReference type="Proteomes" id="UP000248856"/>
    </source>
</evidence>
<accession>A0A328YVX9</accession>
<evidence type="ECO:0000313" key="1">
    <source>
        <dbReference type="EMBL" id="RAR76352.1"/>
    </source>
</evidence>
<dbReference type="EMBL" id="QLTA01000049">
    <property type="protein sequence ID" value="RAR76352.1"/>
    <property type="molecule type" value="Genomic_DNA"/>
</dbReference>
<comment type="caution">
    <text evidence="1">The sequence shown here is derived from an EMBL/GenBank/DDBJ whole genome shotgun (WGS) entry which is preliminary data.</text>
</comment>
<dbReference type="AlphaFoldDB" id="A0A328YVX9"/>